<dbReference type="Proteomes" id="UP000000496">
    <property type="component" value="Chromosome gsn.131"/>
</dbReference>
<keyword evidence="2" id="KW-1185">Reference proteome</keyword>
<sequence length="91" mass="10386">MSNFLIEDLAHNGFLLLANKRCRRVKTLSHALGSAFKNECLSELQVRKILHHCGYKTFPRPKGIPQNWKIMISEKGGGMTYRKVGTTKNKK</sequence>
<organism evidence="1 2">
    <name type="scientific">Simkania negevensis (strain ATCC VR-1471 / DSM 27360 / Z)</name>
    <dbReference type="NCBI Taxonomy" id="331113"/>
    <lineage>
        <taxon>Bacteria</taxon>
        <taxon>Pseudomonadati</taxon>
        <taxon>Chlamydiota</taxon>
        <taxon>Chlamydiia</taxon>
        <taxon>Parachlamydiales</taxon>
        <taxon>Simkaniaceae</taxon>
        <taxon>Simkania</taxon>
    </lineage>
</organism>
<dbReference type="EMBL" id="FR872582">
    <property type="protein sequence ID" value="CCB88572.1"/>
    <property type="molecule type" value="Genomic_DNA"/>
</dbReference>
<dbReference type="KEGG" id="sng:SNE_A06950"/>
<gene>
    <name evidence="1" type="ordered locus">SNE_A06950</name>
</gene>
<dbReference type="STRING" id="331113.SNE_A06950"/>
<proteinExistence type="predicted"/>
<dbReference type="HOGENOM" id="CLU_2425310_0_0_0"/>
<dbReference type="AlphaFoldDB" id="F8L757"/>
<evidence type="ECO:0000313" key="2">
    <source>
        <dbReference type="Proteomes" id="UP000000496"/>
    </source>
</evidence>
<accession>F8L757</accession>
<reference evidence="1 2" key="2">
    <citation type="journal article" date="2011" name="Mol. Biol. Evol.">
        <title>Unity in variety--the pan-genome of the Chlamydiae.</title>
        <authorList>
            <person name="Collingro A."/>
            <person name="Tischler P."/>
            <person name="Weinmaier T."/>
            <person name="Penz T."/>
            <person name="Heinz E."/>
            <person name="Brunham R.C."/>
            <person name="Read T.D."/>
            <person name="Bavoil P.M."/>
            <person name="Sachse K."/>
            <person name="Kahane S."/>
            <person name="Friedman M.G."/>
            <person name="Rattei T."/>
            <person name="Myers G.S."/>
            <person name="Horn M."/>
        </authorList>
    </citation>
    <scope>NUCLEOTIDE SEQUENCE [LARGE SCALE GENOMIC DNA]</scope>
    <source>
        <strain evidence="2">ATCC VR-1471 / Z</strain>
    </source>
</reference>
<name>F8L757_SIMNZ</name>
<evidence type="ECO:0000313" key="1">
    <source>
        <dbReference type="EMBL" id="CCB88572.1"/>
    </source>
</evidence>
<dbReference type="eggNOG" id="COG0457">
    <property type="taxonomic scope" value="Bacteria"/>
</dbReference>
<reference key="1">
    <citation type="journal article" date="2011" name="Mol. Biol. Evol.">
        <title>Unity in variety -- the pan-genome of the Chlamydiae.</title>
        <authorList>
            <person name="Collingro A."/>
            <person name="Tischler P."/>
            <person name="Weinmaier T."/>
            <person name="Penz T."/>
            <person name="Heinz E."/>
            <person name="Brunham R.C."/>
            <person name="Read T.D."/>
            <person name="Bavoil P.M."/>
            <person name="Sachse K."/>
            <person name="Kahane S."/>
            <person name="Friedman M.G."/>
            <person name="Rattei T."/>
            <person name="Myers G.S.A."/>
            <person name="Horn M."/>
        </authorList>
    </citation>
    <scope>NUCLEOTIDE SEQUENCE</scope>
    <source>
        <strain>Z</strain>
    </source>
</reference>
<protein>
    <submittedName>
        <fullName evidence="1">Uncharacterized protein</fullName>
    </submittedName>
</protein>